<dbReference type="EMBL" id="JAUJWU010000001">
    <property type="protein sequence ID" value="MDN7244115.1"/>
    <property type="molecule type" value="Genomic_DNA"/>
</dbReference>
<evidence type="ECO:0000313" key="2">
    <source>
        <dbReference type="Proteomes" id="UP001172142"/>
    </source>
</evidence>
<evidence type="ECO:0008006" key="3">
    <source>
        <dbReference type="Google" id="ProtNLM"/>
    </source>
</evidence>
<protein>
    <recommendedName>
        <fullName evidence="3">HK97 gp10 family phage protein</fullName>
    </recommendedName>
</protein>
<sequence length="152" mass="18039">MREKIRRWLYDIEKFMDLQKYISIDAEGIDEELKNRIVEMENLAENLAKKMQLQYAAQFEEQKKRNFSVWLSRDLNGDVLESLSADCCLDKEYRSRIAIDYNDPGYDNDAYAAAITIWHHHGTFFKRFGTLFDAAKNDLEKEIEEMLKNLLD</sequence>
<name>A0ABT8N989_9BACL</name>
<dbReference type="Proteomes" id="UP001172142">
    <property type="component" value="Unassembled WGS sequence"/>
</dbReference>
<dbReference type="RefSeq" id="WP_301854648.1">
    <property type="nucleotide sequence ID" value="NZ_JAUJWU010000001.1"/>
</dbReference>
<accession>A0ABT8N989</accession>
<gene>
    <name evidence="1" type="ORF">QWY13_01330</name>
</gene>
<organism evidence="1 2">
    <name type="scientific">Planococcus shenhongbingii</name>
    <dbReference type="NCBI Taxonomy" id="3058398"/>
    <lineage>
        <taxon>Bacteria</taxon>
        <taxon>Bacillati</taxon>
        <taxon>Bacillota</taxon>
        <taxon>Bacilli</taxon>
        <taxon>Bacillales</taxon>
        <taxon>Caryophanaceae</taxon>
        <taxon>Planococcus</taxon>
    </lineage>
</organism>
<comment type="caution">
    <text evidence="1">The sequence shown here is derived from an EMBL/GenBank/DDBJ whole genome shotgun (WGS) entry which is preliminary data.</text>
</comment>
<reference evidence="1 2" key="1">
    <citation type="submission" date="2023-07" db="EMBL/GenBank/DDBJ databases">
        <title>Novel species in genus Planococcus.</title>
        <authorList>
            <person name="Ning S."/>
        </authorList>
    </citation>
    <scope>NUCLEOTIDE SEQUENCE [LARGE SCALE GENOMIC DNA]</scope>
    <source>
        <strain evidence="1 2">N017</strain>
    </source>
</reference>
<proteinExistence type="predicted"/>
<evidence type="ECO:0000313" key="1">
    <source>
        <dbReference type="EMBL" id="MDN7244115.1"/>
    </source>
</evidence>
<keyword evidence="2" id="KW-1185">Reference proteome</keyword>